<feature type="region of interest" description="Disordered" evidence="1">
    <location>
        <begin position="534"/>
        <end position="553"/>
    </location>
</feature>
<evidence type="ECO:0000313" key="3">
    <source>
        <dbReference type="Proteomes" id="UP000193560"/>
    </source>
</evidence>
<organism evidence="2 3">
    <name type="scientific">Absidia repens</name>
    <dbReference type="NCBI Taxonomy" id="90262"/>
    <lineage>
        <taxon>Eukaryota</taxon>
        <taxon>Fungi</taxon>
        <taxon>Fungi incertae sedis</taxon>
        <taxon>Mucoromycota</taxon>
        <taxon>Mucoromycotina</taxon>
        <taxon>Mucoromycetes</taxon>
        <taxon>Mucorales</taxon>
        <taxon>Cunninghamellaceae</taxon>
        <taxon>Absidia</taxon>
    </lineage>
</organism>
<feature type="compositionally biased region" description="Polar residues" evidence="1">
    <location>
        <begin position="534"/>
        <end position="546"/>
    </location>
</feature>
<protein>
    <submittedName>
        <fullName evidence="2">Uncharacterized protein</fullName>
    </submittedName>
</protein>
<dbReference type="Proteomes" id="UP000193560">
    <property type="component" value="Unassembled WGS sequence"/>
</dbReference>
<accession>A0A1X2J1S3</accession>
<gene>
    <name evidence="2" type="ORF">BCR42DRAFT_431372</name>
</gene>
<proteinExistence type="predicted"/>
<feature type="compositionally biased region" description="Low complexity" evidence="1">
    <location>
        <begin position="275"/>
        <end position="293"/>
    </location>
</feature>
<evidence type="ECO:0000256" key="1">
    <source>
        <dbReference type="SAM" id="MobiDB-lite"/>
    </source>
</evidence>
<dbReference type="EMBL" id="MCGE01000001">
    <property type="protein sequence ID" value="ORZ25725.1"/>
    <property type="molecule type" value="Genomic_DNA"/>
</dbReference>
<feature type="region of interest" description="Disordered" evidence="1">
    <location>
        <begin position="274"/>
        <end position="299"/>
    </location>
</feature>
<keyword evidence="3" id="KW-1185">Reference proteome</keyword>
<reference evidence="2 3" key="1">
    <citation type="submission" date="2016-07" db="EMBL/GenBank/DDBJ databases">
        <title>Pervasive Adenine N6-methylation of Active Genes in Fungi.</title>
        <authorList>
            <consortium name="DOE Joint Genome Institute"/>
            <person name="Mondo S.J."/>
            <person name="Dannebaum R.O."/>
            <person name="Kuo R.C."/>
            <person name="Labutti K."/>
            <person name="Haridas S."/>
            <person name="Kuo A."/>
            <person name="Salamov A."/>
            <person name="Ahrendt S.R."/>
            <person name="Lipzen A."/>
            <person name="Sullivan W."/>
            <person name="Andreopoulos W.B."/>
            <person name="Clum A."/>
            <person name="Lindquist E."/>
            <person name="Daum C."/>
            <person name="Ramamoorthy G.K."/>
            <person name="Gryganskyi A."/>
            <person name="Culley D."/>
            <person name="Magnuson J.K."/>
            <person name="James T.Y."/>
            <person name="O'Malley M.A."/>
            <person name="Stajich J.E."/>
            <person name="Spatafora J.W."/>
            <person name="Visel A."/>
            <person name="Grigoriev I.V."/>
        </authorList>
    </citation>
    <scope>NUCLEOTIDE SEQUENCE [LARGE SCALE GENOMIC DNA]</scope>
    <source>
        <strain evidence="2 3">NRRL 1336</strain>
    </source>
</reference>
<comment type="caution">
    <text evidence="2">The sequence shown here is derived from an EMBL/GenBank/DDBJ whole genome shotgun (WGS) entry which is preliminary data.</text>
</comment>
<evidence type="ECO:0000313" key="2">
    <source>
        <dbReference type="EMBL" id="ORZ25725.1"/>
    </source>
</evidence>
<dbReference type="AlphaFoldDB" id="A0A1X2J1S3"/>
<feature type="region of interest" description="Disordered" evidence="1">
    <location>
        <begin position="407"/>
        <end position="442"/>
    </location>
</feature>
<name>A0A1X2J1S3_9FUNG</name>
<sequence length="629" mass="71155">MSSLICEKWKEDILEFLDELNLIPIQDIQMQIIHNCQQMENQEENHQQRLQEMEDDLTTYISSMRHIQFTTLSLQKKPEYNTMDENHMDGEARHYPGAKQQAATDWIKHMGQTTRDISLIPDDFYDQFIDKYHTMRRQPPLLWVRHQQRYNNINGLSWNMGEKTHMLPMMSIPSLTDDKIAPPSLLARDNLHMSSKRQKTLADMSQRYHTDSSFGENASCPNLSLKALRCVRRLGTRTCYKKADPKKNEPCYLPLDDDLIITIDDDNDLSPLCTSISDSKNDNSNGSNSNRSSHAIRPMNSRSNSAFSLRNFSLTVPHAPPVRSTLHEPTPSTTSQSALVIPRKRITAVSKHDQRYKTTIPKEGTSQYWPSTTDKAIQGKISPYTSTHQELSVVSLSHSLFGSIKKCSSPSGTHLPKSESFSISSPQQQYSSRTKPNQLMTQPDTLSLDSLSIEEPSKCRQIKVDADTPILEPYHASQHELPQSTIGIKHNNQMVEHLSKKSSFSSKPNRCTIDTLGQKQVTISALCASDSPSIKNDKQLATSPSRKPSLFSPGDSLNDFLAIRKPNQQSVISRGFGRGKAFSSLPSSKTVSLKRTLCELEDVDSLYPVKKKEEWKLSSMDTARYYGSS</sequence>
<feature type="compositionally biased region" description="Polar residues" evidence="1">
    <location>
        <begin position="419"/>
        <end position="442"/>
    </location>
</feature>